<dbReference type="AlphaFoldDB" id="A0A9P7KN20"/>
<keyword evidence="3" id="KW-1185">Reference proteome</keyword>
<proteinExistence type="predicted"/>
<dbReference type="EMBL" id="JABCKI010000009">
    <property type="protein sequence ID" value="KAG5654390.1"/>
    <property type="molecule type" value="Genomic_DNA"/>
</dbReference>
<evidence type="ECO:0000313" key="3">
    <source>
        <dbReference type="Proteomes" id="UP000717328"/>
    </source>
</evidence>
<feature type="region of interest" description="Disordered" evidence="1">
    <location>
        <begin position="298"/>
        <end position="369"/>
    </location>
</feature>
<reference evidence="2" key="1">
    <citation type="submission" date="2021-02" db="EMBL/GenBank/DDBJ databases">
        <authorList>
            <person name="Nieuwenhuis M."/>
            <person name="Van De Peppel L.J.J."/>
        </authorList>
    </citation>
    <scope>NUCLEOTIDE SEQUENCE</scope>
    <source>
        <strain evidence="2">D49</strain>
    </source>
</reference>
<dbReference type="Proteomes" id="UP000717328">
    <property type="component" value="Unassembled WGS sequence"/>
</dbReference>
<dbReference type="OrthoDB" id="2568455at2759"/>
<organism evidence="2 3">
    <name type="scientific">Sphagnurus paluster</name>
    <dbReference type="NCBI Taxonomy" id="117069"/>
    <lineage>
        <taxon>Eukaryota</taxon>
        <taxon>Fungi</taxon>
        <taxon>Dikarya</taxon>
        <taxon>Basidiomycota</taxon>
        <taxon>Agaricomycotina</taxon>
        <taxon>Agaricomycetes</taxon>
        <taxon>Agaricomycetidae</taxon>
        <taxon>Agaricales</taxon>
        <taxon>Tricholomatineae</taxon>
        <taxon>Lyophyllaceae</taxon>
        <taxon>Sphagnurus</taxon>
    </lineage>
</organism>
<feature type="compositionally biased region" description="Polar residues" evidence="1">
    <location>
        <begin position="25"/>
        <end position="35"/>
    </location>
</feature>
<accession>A0A9P7KN20</accession>
<gene>
    <name evidence="2" type="ORF">H0H81_003214</name>
</gene>
<sequence>MSASYRLQAPRPRPPPSPLHFDEPSFNSQTASQTLLYDLPSTSSMSPPTSPQSKARLISPASPTFSTRSRQGRRVGPTPPPSARNRSSTPSGVAPNELEAFAVHCRAWYACRIQTLPPLTHPTQDEESGRQMTQTLSTLPASQRAPFARLQASIRADYHRSVNARKNAEFQAHITAMQPGGSLNAHSRADPHGAIARKERYERVERFILNWCTMGMPGTQPFFEALWAIFRLLVIPQNLGGAGGYRIEWEFDDAVFKEAAGREFMFEAIDVLKGVSGLRIPSTVTHVLPQVLAFEEAPSPRRSSTTHAPFPESSPLHSRSQSQPLPSNQKSFRIAPTVQPKRARAPSDPFLDTPALSRSVATTTSQSSGNTVALLSGLATDSMDEPPGPIYEDRAMSPLRADAFTFDEGDEVYMRVWTSPDLPNPELLELLKLFPAFVSRRPLPRFPQPHPRHPDIEEGEDDEGGEGKRVHFGTGAMWVSAKPRSEGWNGGWWTRFILWWRRMFC</sequence>
<feature type="region of interest" description="Disordered" evidence="1">
    <location>
        <begin position="1"/>
        <end position="94"/>
    </location>
</feature>
<comment type="caution">
    <text evidence="2">The sequence shown here is derived from an EMBL/GenBank/DDBJ whole genome shotgun (WGS) entry which is preliminary data.</text>
</comment>
<evidence type="ECO:0000256" key="1">
    <source>
        <dbReference type="SAM" id="MobiDB-lite"/>
    </source>
</evidence>
<protein>
    <submittedName>
        <fullName evidence="2">Uncharacterized protein</fullName>
    </submittedName>
</protein>
<evidence type="ECO:0000313" key="2">
    <source>
        <dbReference type="EMBL" id="KAG5654390.1"/>
    </source>
</evidence>
<feature type="region of interest" description="Disordered" evidence="1">
    <location>
        <begin position="444"/>
        <end position="470"/>
    </location>
</feature>
<reference evidence="2" key="2">
    <citation type="submission" date="2021-10" db="EMBL/GenBank/DDBJ databases">
        <title>Phylogenomics reveals ancestral predisposition of the termite-cultivated fungus Termitomyces towards a domesticated lifestyle.</title>
        <authorList>
            <person name="Auxier B."/>
            <person name="Grum-Grzhimaylo A."/>
            <person name="Cardenas M.E."/>
            <person name="Lodge J.D."/>
            <person name="Laessoe T."/>
            <person name="Pedersen O."/>
            <person name="Smith M.E."/>
            <person name="Kuyper T.W."/>
            <person name="Franco-Molano E.A."/>
            <person name="Baroni T.J."/>
            <person name="Aanen D.K."/>
        </authorList>
    </citation>
    <scope>NUCLEOTIDE SEQUENCE</scope>
    <source>
        <strain evidence="2">D49</strain>
    </source>
</reference>
<feature type="compositionally biased region" description="Low complexity" evidence="1">
    <location>
        <begin position="40"/>
        <end position="53"/>
    </location>
</feature>
<name>A0A9P7KN20_9AGAR</name>
<feature type="compositionally biased region" description="Polar residues" evidence="1">
    <location>
        <begin position="359"/>
        <end position="369"/>
    </location>
</feature>
<feature type="compositionally biased region" description="Polar residues" evidence="1">
    <location>
        <begin position="315"/>
        <end position="331"/>
    </location>
</feature>